<organism evidence="2 3">
    <name type="scientific">Bradyrhizobium nitroreducens</name>
    <dbReference type="NCBI Taxonomy" id="709803"/>
    <lineage>
        <taxon>Bacteria</taxon>
        <taxon>Pseudomonadati</taxon>
        <taxon>Pseudomonadota</taxon>
        <taxon>Alphaproteobacteria</taxon>
        <taxon>Hyphomicrobiales</taxon>
        <taxon>Nitrobacteraceae</taxon>
        <taxon>Bradyrhizobium</taxon>
    </lineage>
</organism>
<evidence type="ECO:0000313" key="3">
    <source>
        <dbReference type="Proteomes" id="UP000228930"/>
    </source>
</evidence>
<dbReference type="Pfam" id="PF13672">
    <property type="entry name" value="PP2C_2"/>
    <property type="match status" value="1"/>
</dbReference>
<feature type="domain" description="PPM-type phosphatase" evidence="1">
    <location>
        <begin position="48"/>
        <end position="148"/>
    </location>
</feature>
<name>A0A2M6UIX6_9BRAD</name>
<dbReference type="AlphaFoldDB" id="A0A2M6UIX6"/>
<dbReference type="Proteomes" id="UP000228930">
    <property type="component" value="Unassembled WGS sequence"/>
</dbReference>
<accession>A0A2M6UIX6</accession>
<sequence>MSTLALKLAITHTRLSPDRFVLKLSDLVGRRLLRTIRTFAGPDLTSQRIFAFDFLMSTILGLVVTDKRFIVFHSGDGLASINGTLFDLESQAGTYLTNDLFSRVNAEADRPSIKLLSAGPTSTLNSIFLATDGLSRLISEYRDEFTQFANASPSPRQVRNGVDFLLQDFRSRLAWNPAVEPRLDDDATFVLLRRTSAEAASHDQDH</sequence>
<proteinExistence type="predicted"/>
<keyword evidence="3" id="KW-1185">Reference proteome</keyword>
<gene>
    <name evidence="2" type="ORF">TSA1_29695</name>
</gene>
<evidence type="ECO:0000313" key="2">
    <source>
        <dbReference type="EMBL" id="PIT04467.1"/>
    </source>
</evidence>
<dbReference type="InterPro" id="IPR001932">
    <property type="entry name" value="PPM-type_phosphatase-like_dom"/>
</dbReference>
<reference evidence="2 3" key="1">
    <citation type="submission" date="2015-06" db="EMBL/GenBank/DDBJ databases">
        <title>Comparative genome analysis of nirS-carrying Bradyrhizobium sp. strains.</title>
        <authorList>
            <person name="Ishii S."/>
            <person name="Jang J."/>
            <person name="Nishizawa T."/>
            <person name="Senoo K."/>
        </authorList>
    </citation>
    <scope>NUCLEOTIDE SEQUENCE [LARGE SCALE GENOMIC DNA]</scope>
    <source>
        <strain evidence="2 3">TSA1</strain>
    </source>
</reference>
<dbReference type="EMBL" id="LFJC01000003">
    <property type="protein sequence ID" value="PIT04467.1"/>
    <property type="molecule type" value="Genomic_DNA"/>
</dbReference>
<comment type="caution">
    <text evidence="2">The sequence shown here is derived from an EMBL/GenBank/DDBJ whole genome shotgun (WGS) entry which is preliminary data.</text>
</comment>
<protein>
    <recommendedName>
        <fullName evidence="1">PPM-type phosphatase domain-containing protein</fullName>
    </recommendedName>
</protein>
<evidence type="ECO:0000259" key="1">
    <source>
        <dbReference type="Pfam" id="PF13672"/>
    </source>
</evidence>